<dbReference type="AlphaFoldDB" id="A0A3B4XCT6"/>
<dbReference type="Ensembl" id="ENSSLDT00000010562.1">
    <property type="protein sequence ID" value="ENSSLDP00000010193.1"/>
    <property type="gene ID" value="ENSSLDG00000008125.1"/>
</dbReference>
<dbReference type="Proteomes" id="UP000261360">
    <property type="component" value="Unplaced"/>
</dbReference>
<evidence type="ECO:0000313" key="4">
    <source>
        <dbReference type="Proteomes" id="UP000261360"/>
    </source>
</evidence>
<evidence type="ECO:0000256" key="2">
    <source>
        <dbReference type="SAM" id="Phobius"/>
    </source>
</evidence>
<evidence type="ECO:0000256" key="1">
    <source>
        <dbReference type="SAM" id="MobiDB-lite"/>
    </source>
</evidence>
<evidence type="ECO:0000313" key="3">
    <source>
        <dbReference type="Ensembl" id="ENSSLDP00000010193.1"/>
    </source>
</evidence>
<keyword evidence="2" id="KW-0812">Transmembrane</keyword>
<name>A0A3B4XCT6_SERLL</name>
<feature type="transmembrane region" description="Helical" evidence="2">
    <location>
        <begin position="12"/>
        <end position="32"/>
    </location>
</feature>
<protein>
    <submittedName>
        <fullName evidence="3">Uncharacterized protein</fullName>
    </submittedName>
</protein>
<proteinExistence type="predicted"/>
<dbReference type="STRING" id="1841481.ENSSLDP00000010193"/>
<keyword evidence="2" id="KW-0472">Membrane</keyword>
<reference evidence="3" key="2">
    <citation type="submission" date="2025-09" db="UniProtKB">
        <authorList>
            <consortium name="Ensembl"/>
        </authorList>
    </citation>
    <scope>IDENTIFICATION</scope>
</reference>
<reference evidence="3" key="1">
    <citation type="submission" date="2025-08" db="UniProtKB">
        <authorList>
            <consortium name="Ensembl"/>
        </authorList>
    </citation>
    <scope>IDENTIFICATION</scope>
</reference>
<keyword evidence="2" id="KW-1133">Transmembrane helix</keyword>
<keyword evidence="4" id="KW-1185">Reference proteome</keyword>
<sequence>IYDKCFYQRTSSWTFLISPVCLFVGLHLFFFFTSRAKYHKLKYGTELNQGDMKPPSYDSGKSMEVRAANSTSSY</sequence>
<organism evidence="3 4">
    <name type="scientific">Seriola lalandi dorsalis</name>
    <dbReference type="NCBI Taxonomy" id="1841481"/>
    <lineage>
        <taxon>Eukaryota</taxon>
        <taxon>Metazoa</taxon>
        <taxon>Chordata</taxon>
        <taxon>Craniata</taxon>
        <taxon>Vertebrata</taxon>
        <taxon>Euteleostomi</taxon>
        <taxon>Actinopterygii</taxon>
        <taxon>Neopterygii</taxon>
        <taxon>Teleostei</taxon>
        <taxon>Neoteleostei</taxon>
        <taxon>Acanthomorphata</taxon>
        <taxon>Carangaria</taxon>
        <taxon>Carangiformes</taxon>
        <taxon>Carangidae</taxon>
        <taxon>Seriola</taxon>
    </lineage>
</organism>
<feature type="region of interest" description="Disordered" evidence="1">
    <location>
        <begin position="51"/>
        <end position="74"/>
    </location>
</feature>
<accession>A0A3B4XCT6</accession>